<dbReference type="GO" id="GO:0051604">
    <property type="term" value="P:protein maturation"/>
    <property type="evidence" value="ECO:0007669"/>
    <property type="project" value="UniProtKB-ARBA"/>
</dbReference>
<feature type="chain" id="PRO_5037208078" evidence="6">
    <location>
        <begin position="21"/>
        <end position="263"/>
    </location>
</feature>
<dbReference type="PROSITE" id="PS00134">
    <property type="entry name" value="TRYPSIN_HIS"/>
    <property type="match status" value="1"/>
</dbReference>
<dbReference type="EMBL" id="BMIS01000001">
    <property type="protein sequence ID" value="GGE60101.1"/>
    <property type="molecule type" value="Genomic_DNA"/>
</dbReference>
<keyword evidence="4" id="KW-1015">Disulfide bond</keyword>
<comment type="caution">
    <text evidence="8">The sequence shown here is derived from an EMBL/GenBank/DDBJ whole genome shotgun (WGS) entry which is preliminary data.</text>
</comment>
<dbReference type="SUPFAM" id="SSF50494">
    <property type="entry name" value="Trypsin-like serine proteases"/>
    <property type="match status" value="1"/>
</dbReference>
<comment type="similarity">
    <text evidence="2">Belongs to the peptidase S1 family.</text>
</comment>
<reference evidence="8" key="2">
    <citation type="submission" date="2020-09" db="EMBL/GenBank/DDBJ databases">
        <authorList>
            <person name="Sun Q."/>
            <person name="Zhou Y."/>
        </authorList>
    </citation>
    <scope>NUCLEOTIDE SEQUENCE</scope>
    <source>
        <strain evidence="8">CGMCC 1.15388</strain>
    </source>
</reference>
<dbReference type="InterPro" id="IPR050430">
    <property type="entry name" value="Peptidase_S1"/>
</dbReference>
<dbReference type="SMART" id="SM00020">
    <property type="entry name" value="Tryp_SPc"/>
    <property type="match status" value="1"/>
</dbReference>
<dbReference type="CDD" id="cd00190">
    <property type="entry name" value="Tryp_SPc"/>
    <property type="match status" value="1"/>
</dbReference>
<dbReference type="InterPro" id="IPR001314">
    <property type="entry name" value="Peptidase_S1A"/>
</dbReference>
<dbReference type="GO" id="GO:0005576">
    <property type="term" value="C:extracellular region"/>
    <property type="evidence" value="ECO:0007669"/>
    <property type="project" value="UniProtKB-SubCell"/>
</dbReference>
<dbReference type="AlphaFoldDB" id="A0A917ELI7"/>
<dbReference type="PANTHER" id="PTHR24276:SF98">
    <property type="entry name" value="FI18310P1-RELATED"/>
    <property type="match status" value="1"/>
</dbReference>
<dbReference type="Proteomes" id="UP000633136">
    <property type="component" value="Unassembled WGS sequence"/>
</dbReference>
<evidence type="ECO:0000256" key="2">
    <source>
        <dbReference type="ARBA" id="ARBA00007664"/>
    </source>
</evidence>
<keyword evidence="6" id="KW-0732">Signal</keyword>
<evidence type="ECO:0000256" key="1">
    <source>
        <dbReference type="ARBA" id="ARBA00004613"/>
    </source>
</evidence>
<comment type="subcellular location">
    <subcellularLocation>
        <location evidence="1">Secreted</location>
    </subcellularLocation>
</comment>
<name>A0A917ELI7_9MICC</name>
<evidence type="ECO:0000256" key="5">
    <source>
        <dbReference type="RuleBase" id="RU363034"/>
    </source>
</evidence>
<dbReference type="Gene3D" id="2.40.10.10">
    <property type="entry name" value="Trypsin-like serine proteases"/>
    <property type="match status" value="1"/>
</dbReference>
<accession>A0A917ELI7</accession>
<evidence type="ECO:0000313" key="9">
    <source>
        <dbReference type="Proteomes" id="UP000633136"/>
    </source>
</evidence>
<dbReference type="Pfam" id="PF00089">
    <property type="entry name" value="Trypsin"/>
    <property type="match status" value="1"/>
</dbReference>
<keyword evidence="3" id="KW-0964">Secreted</keyword>
<protein>
    <submittedName>
        <fullName evidence="8">Serine protease</fullName>
    </submittedName>
</protein>
<dbReference type="FunFam" id="2.40.10.10:FF:000047">
    <property type="entry name" value="Trypsin eta"/>
    <property type="match status" value="1"/>
</dbReference>
<feature type="signal peptide" evidence="6">
    <location>
        <begin position="1"/>
        <end position="20"/>
    </location>
</feature>
<dbReference type="InterPro" id="IPR009003">
    <property type="entry name" value="Peptidase_S1_PA"/>
</dbReference>
<dbReference type="PROSITE" id="PS00135">
    <property type="entry name" value="TRYPSIN_SER"/>
    <property type="match status" value="1"/>
</dbReference>
<dbReference type="PRINTS" id="PR00722">
    <property type="entry name" value="CHYMOTRYPSIN"/>
</dbReference>
<evidence type="ECO:0000313" key="8">
    <source>
        <dbReference type="EMBL" id="GGE60101.1"/>
    </source>
</evidence>
<evidence type="ECO:0000259" key="7">
    <source>
        <dbReference type="PROSITE" id="PS50240"/>
    </source>
</evidence>
<dbReference type="InterPro" id="IPR033116">
    <property type="entry name" value="TRYPSIN_SER"/>
</dbReference>
<dbReference type="InterPro" id="IPR043504">
    <property type="entry name" value="Peptidase_S1_PA_chymotrypsin"/>
</dbReference>
<dbReference type="GO" id="GO:0006508">
    <property type="term" value="P:proteolysis"/>
    <property type="evidence" value="ECO:0007669"/>
    <property type="project" value="UniProtKB-KW"/>
</dbReference>
<evidence type="ECO:0000256" key="3">
    <source>
        <dbReference type="ARBA" id="ARBA00022525"/>
    </source>
</evidence>
<keyword evidence="5" id="KW-0378">Hydrolase</keyword>
<dbReference type="PANTHER" id="PTHR24276">
    <property type="entry name" value="POLYSERASE-RELATED"/>
    <property type="match status" value="1"/>
</dbReference>
<evidence type="ECO:0000256" key="6">
    <source>
        <dbReference type="SAM" id="SignalP"/>
    </source>
</evidence>
<feature type="domain" description="Peptidase S1" evidence="7">
    <location>
        <begin position="37"/>
        <end position="263"/>
    </location>
</feature>
<evidence type="ECO:0000256" key="4">
    <source>
        <dbReference type="ARBA" id="ARBA00023157"/>
    </source>
</evidence>
<keyword evidence="9" id="KW-1185">Reference proteome</keyword>
<proteinExistence type="inferred from homology"/>
<keyword evidence="5" id="KW-0720">Serine protease</keyword>
<sequence length="263" mass="26355">MTMSAAAASALLLTAVGAPAAASAPVVTPASSEQERIIGGDDAAPTDAPYMAALNVPDGATGADPDGQPDNWCGGALISSTAVLTAAHCVDGVDENLFTLSIGSTDRTGGAEAGVEDVWIHPEYSNAAHDHDIAVITLDQAVDAPTVDLAAADPQPGQDATVYGWGVTETGYPVDDLQKVTVPIVSSADCTDSYGLAYDSDVMICAGFPEGGQDACQGDSGGPLVVGDEVVGVVSFGSGCAEAGYPGVYARVSSYVDEINAQL</sequence>
<dbReference type="PROSITE" id="PS50240">
    <property type="entry name" value="TRYPSIN_DOM"/>
    <property type="match status" value="1"/>
</dbReference>
<organism evidence="8 9">
    <name type="scientific">Nesterenkonia cremea</name>
    <dbReference type="NCBI Taxonomy" id="1882340"/>
    <lineage>
        <taxon>Bacteria</taxon>
        <taxon>Bacillati</taxon>
        <taxon>Actinomycetota</taxon>
        <taxon>Actinomycetes</taxon>
        <taxon>Micrococcales</taxon>
        <taxon>Micrococcaceae</taxon>
        <taxon>Nesterenkonia</taxon>
    </lineage>
</organism>
<dbReference type="GO" id="GO:0004252">
    <property type="term" value="F:serine-type endopeptidase activity"/>
    <property type="evidence" value="ECO:0007669"/>
    <property type="project" value="InterPro"/>
</dbReference>
<reference evidence="8" key="1">
    <citation type="journal article" date="2014" name="Int. J. Syst. Evol. Microbiol.">
        <title>Complete genome sequence of Corynebacterium casei LMG S-19264T (=DSM 44701T), isolated from a smear-ripened cheese.</title>
        <authorList>
            <consortium name="US DOE Joint Genome Institute (JGI-PGF)"/>
            <person name="Walter F."/>
            <person name="Albersmeier A."/>
            <person name="Kalinowski J."/>
            <person name="Ruckert C."/>
        </authorList>
    </citation>
    <scope>NUCLEOTIDE SEQUENCE</scope>
    <source>
        <strain evidence="8">CGMCC 1.15388</strain>
    </source>
</reference>
<dbReference type="InterPro" id="IPR001254">
    <property type="entry name" value="Trypsin_dom"/>
</dbReference>
<gene>
    <name evidence="8" type="ORF">GCM10011401_03710</name>
</gene>
<dbReference type="InterPro" id="IPR018114">
    <property type="entry name" value="TRYPSIN_HIS"/>
</dbReference>
<keyword evidence="5 8" id="KW-0645">Protease</keyword>